<keyword evidence="4 13" id="KW-0813">Transport</keyword>
<dbReference type="FunFam" id="3.40.50.1000:FF:000019">
    <property type="entry name" value="Mitochondrial import inner membrane translocase subunit TIM50"/>
    <property type="match status" value="1"/>
</dbReference>
<evidence type="ECO:0000256" key="4">
    <source>
        <dbReference type="ARBA" id="ARBA00022448"/>
    </source>
</evidence>
<keyword evidence="9" id="KW-1133">Transmembrane helix</keyword>
<dbReference type="Gene3D" id="3.40.50.1000">
    <property type="entry name" value="HAD superfamily/HAD-like"/>
    <property type="match status" value="1"/>
</dbReference>
<dbReference type="AlphaFoldDB" id="A0AAN6I7J9"/>
<evidence type="ECO:0000256" key="13">
    <source>
        <dbReference type="RuleBase" id="RU365079"/>
    </source>
</evidence>
<evidence type="ECO:0000256" key="8">
    <source>
        <dbReference type="ARBA" id="ARBA00022946"/>
    </source>
</evidence>
<comment type="function">
    <text evidence="13">Essential component of the TIM23 complex, a complex that mediates the translocation of transit peptide-containing proteins across the mitochondrial inner membrane.</text>
</comment>
<keyword evidence="12" id="KW-0472">Membrane</keyword>
<accession>A0AAN6I7J9</accession>
<evidence type="ECO:0000256" key="9">
    <source>
        <dbReference type="ARBA" id="ARBA00022989"/>
    </source>
</evidence>
<feature type="compositionally biased region" description="Basic and acidic residues" evidence="14">
    <location>
        <begin position="57"/>
        <end position="74"/>
    </location>
</feature>
<evidence type="ECO:0000313" key="18">
    <source>
        <dbReference type="Proteomes" id="UP001196530"/>
    </source>
</evidence>
<dbReference type="EMBL" id="JAHLVD010000001">
    <property type="protein sequence ID" value="KAG7852659.1"/>
    <property type="molecule type" value="Genomic_DNA"/>
</dbReference>
<dbReference type="EMBL" id="JAHLUX010000002">
    <property type="protein sequence ID" value="KAG7820996.1"/>
    <property type="molecule type" value="Genomic_DNA"/>
</dbReference>
<dbReference type="PANTHER" id="PTHR12210">
    <property type="entry name" value="DULLARD PROTEIN PHOSPHATASE"/>
    <property type="match status" value="1"/>
</dbReference>
<evidence type="ECO:0000313" key="16">
    <source>
        <dbReference type="EMBL" id="KAG7820996.1"/>
    </source>
</evidence>
<dbReference type="Proteomes" id="UP001197328">
    <property type="component" value="Unassembled WGS sequence"/>
</dbReference>
<dbReference type="SUPFAM" id="SSF56784">
    <property type="entry name" value="HAD-like"/>
    <property type="match status" value="1"/>
</dbReference>
<evidence type="ECO:0000256" key="10">
    <source>
        <dbReference type="ARBA" id="ARBA00023010"/>
    </source>
</evidence>
<evidence type="ECO:0000256" key="6">
    <source>
        <dbReference type="ARBA" id="ARBA00022792"/>
    </source>
</evidence>
<dbReference type="InterPro" id="IPR050365">
    <property type="entry name" value="TIM50"/>
</dbReference>
<evidence type="ECO:0000313" key="19">
    <source>
        <dbReference type="Proteomes" id="UP001197328"/>
    </source>
</evidence>
<proteinExistence type="inferred from homology"/>
<keyword evidence="11 13" id="KW-0496">Mitochondrion</keyword>
<evidence type="ECO:0000259" key="15">
    <source>
        <dbReference type="PROSITE" id="PS50969"/>
    </source>
</evidence>
<dbReference type="Pfam" id="PF03031">
    <property type="entry name" value="NIF"/>
    <property type="match status" value="1"/>
</dbReference>
<comment type="caution">
    <text evidence="16">The sequence shown here is derived from an EMBL/GenBank/DDBJ whole genome shotgun (WGS) entry which is preliminary data.</text>
</comment>
<comment type="subunit">
    <text evidence="13">Component of the TIM23 complex.</text>
</comment>
<keyword evidence="7 13" id="KW-0653">Protein transport</keyword>
<evidence type="ECO:0000256" key="5">
    <source>
        <dbReference type="ARBA" id="ARBA00022692"/>
    </source>
</evidence>
<dbReference type="InterPro" id="IPR023214">
    <property type="entry name" value="HAD_sf"/>
</dbReference>
<evidence type="ECO:0000256" key="3">
    <source>
        <dbReference type="ARBA" id="ARBA00020799"/>
    </source>
</evidence>
<organism evidence="16 18">
    <name type="scientific">Pichia angusta</name>
    <name type="common">Yeast</name>
    <name type="synonym">Hansenula polymorpha</name>
    <dbReference type="NCBI Taxonomy" id="870730"/>
    <lineage>
        <taxon>Eukaryota</taxon>
        <taxon>Fungi</taxon>
        <taxon>Dikarya</taxon>
        <taxon>Ascomycota</taxon>
        <taxon>Saccharomycotina</taxon>
        <taxon>Pichiomycetes</taxon>
        <taxon>Pichiales</taxon>
        <taxon>Pichiaceae</taxon>
        <taxon>Ogataea</taxon>
    </lineage>
</organism>
<dbReference type="CDD" id="cd07521">
    <property type="entry name" value="HAD_FCP1-like"/>
    <property type="match status" value="1"/>
</dbReference>
<evidence type="ECO:0000256" key="2">
    <source>
        <dbReference type="ARBA" id="ARBA00006344"/>
    </source>
</evidence>
<dbReference type="PROSITE" id="PS50969">
    <property type="entry name" value="FCP1"/>
    <property type="match status" value="1"/>
</dbReference>
<evidence type="ECO:0000256" key="7">
    <source>
        <dbReference type="ARBA" id="ARBA00022927"/>
    </source>
</evidence>
<comment type="similarity">
    <text evidence="2 13">Belongs to the TIM50 family.</text>
</comment>
<feature type="region of interest" description="Disordered" evidence="14">
    <location>
        <begin position="54"/>
        <end position="93"/>
    </location>
</feature>
<evidence type="ECO:0000256" key="1">
    <source>
        <dbReference type="ARBA" id="ARBA00004434"/>
    </source>
</evidence>
<name>A0AAN6I7J9_PICAN</name>
<comment type="subcellular location">
    <subcellularLocation>
        <location evidence="1 13">Mitochondrion inner membrane</location>
        <topology evidence="1 13">Single-pass membrane protein</topology>
    </subcellularLocation>
</comment>
<evidence type="ECO:0000313" key="17">
    <source>
        <dbReference type="EMBL" id="KAG7852659.1"/>
    </source>
</evidence>
<evidence type="ECO:0000256" key="12">
    <source>
        <dbReference type="ARBA" id="ARBA00023136"/>
    </source>
</evidence>
<keyword evidence="19" id="KW-1185">Reference proteome</keyword>
<protein>
    <recommendedName>
        <fullName evidence="3 13">Mitochondrial import inner membrane translocase subunit TIM50</fullName>
    </recommendedName>
</protein>
<dbReference type="GeneID" id="66125131"/>
<dbReference type="Proteomes" id="UP001196530">
    <property type="component" value="Unassembled WGS sequence"/>
</dbReference>
<keyword evidence="10 13" id="KW-0811">Translocation</keyword>
<sequence length="459" mass="53049">MINLVAKSARCARLVAHRPIAARRTLIASQYRFYSEKKDEQKVDSILDEDLLAKAGIDSEPKTESQEEPKRHEPQEDEFGQPRKRRNNVKSSLDKKKDRLAKMFWFSVLGAALAGGVYNSRDWDPEEEKDLYNPEENGLNPVNVWTRFKKRLWGVTNVFSEPAFTDLLPPPPPAPYRHPLTLVLELDDLLIHADWDHKKGWKTAKRPGVDYFLGYLSQYYEIVIFSRSSMAFAETAVAKLDPYHAFISYSLFREACRTKDGKVIKDLSLMNRDLGKLIIIDPDESCYSMQPENAIPIDKWDGKKDDKLVRLIPFLEYLATQPIKDVRPVLASFKDKKKIPEEFAEREVKLRQQWEKEQKQINGSTLTSSLLGISQMRPRKMPLDLIREHGQKNYLHMYNYLKENGEKLLQEEQQKTKELLADQKLTLEKIFTEGMPTAEDIAKQQAIQAAQEGQAPAKR</sequence>
<keyword evidence="5" id="KW-0812">Transmembrane</keyword>
<reference evidence="16 19" key="1">
    <citation type="journal article" date="2021" name="G3 (Bethesda)">
        <title>Genomic diversity, chromosomal rearrangements, and interspecies hybridization in the ogataea polymorpha species complex.</title>
        <authorList>
            <person name="Hanson S.J."/>
            <person name="Cinneide E.O."/>
            <person name="Salzberg L.I."/>
            <person name="Wolfe K.H."/>
            <person name="McGowan J."/>
            <person name="Fitzpatrick D.A."/>
            <person name="Matlin K."/>
        </authorList>
    </citation>
    <scope>NUCLEOTIDE SEQUENCE</scope>
    <source>
        <strain evidence="17">51-138</strain>
        <strain evidence="16">61-244</strain>
    </source>
</reference>
<evidence type="ECO:0000256" key="14">
    <source>
        <dbReference type="SAM" id="MobiDB-lite"/>
    </source>
</evidence>
<gene>
    <name evidence="16" type="ORF">KL928_001080</name>
    <name evidence="17" type="ORF">KL940_000360</name>
</gene>
<evidence type="ECO:0000256" key="11">
    <source>
        <dbReference type="ARBA" id="ARBA00023128"/>
    </source>
</evidence>
<keyword evidence="6" id="KW-0999">Mitochondrion inner membrane</keyword>
<feature type="domain" description="FCP1 homology" evidence="15">
    <location>
        <begin position="175"/>
        <end position="318"/>
    </location>
</feature>
<dbReference type="GO" id="GO:0015031">
    <property type="term" value="P:protein transport"/>
    <property type="evidence" value="ECO:0007669"/>
    <property type="project" value="UniProtKB-KW"/>
</dbReference>
<dbReference type="SMART" id="SM00577">
    <property type="entry name" value="CPDc"/>
    <property type="match status" value="1"/>
</dbReference>
<dbReference type="GO" id="GO:0005744">
    <property type="term" value="C:TIM23 mitochondrial import inner membrane translocase complex"/>
    <property type="evidence" value="ECO:0007669"/>
    <property type="project" value="UniProtKB-UniRule"/>
</dbReference>
<dbReference type="RefSeq" id="XP_043061539.1">
    <property type="nucleotide sequence ID" value="XM_043201406.1"/>
</dbReference>
<dbReference type="InterPro" id="IPR036412">
    <property type="entry name" value="HAD-like_sf"/>
</dbReference>
<dbReference type="InterPro" id="IPR004274">
    <property type="entry name" value="FCP1_dom"/>
</dbReference>
<keyword evidence="8 13" id="KW-0809">Transit peptide</keyword>